<evidence type="ECO:0000313" key="4">
    <source>
        <dbReference type="EMBL" id="GAA4253271.1"/>
    </source>
</evidence>
<dbReference type="InterPro" id="IPR036390">
    <property type="entry name" value="WH_DNA-bd_sf"/>
</dbReference>
<name>A0ABP8DDH4_9ACTN</name>
<dbReference type="InterPro" id="IPR028349">
    <property type="entry name" value="PafC-like"/>
</dbReference>
<dbReference type="Pfam" id="PF25583">
    <property type="entry name" value="WCX"/>
    <property type="match status" value="1"/>
</dbReference>
<evidence type="ECO:0000259" key="3">
    <source>
        <dbReference type="Pfam" id="PF25583"/>
    </source>
</evidence>
<dbReference type="PANTHER" id="PTHR34580">
    <property type="match status" value="1"/>
</dbReference>
<accession>A0ABP8DDH4</accession>
<dbReference type="Proteomes" id="UP001500620">
    <property type="component" value="Unassembled WGS sequence"/>
</dbReference>
<organism evidence="4 5">
    <name type="scientific">Dactylosporangium darangshiense</name>
    <dbReference type="NCBI Taxonomy" id="579108"/>
    <lineage>
        <taxon>Bacteria</taxon>
        <taxon>Bacillati</taxon>
        <taxon>Actinomycetota</taxon>
        <taxon>Actinomycetes</taxon>
        <taxon>Micromonosporales</taxon>
        <taxon>Micromonosporaceae</taxon>
        <taxon>Dactylosporangium</taxon>
    </lineage>
</organism>
<feature type="domain" description="WYL" evidence="2">
    <location>
        <begin position="144"/>
        <end position="210"/>
    </location>
</feature>
<feature type="domain" description="WCX" evidence="3">
    <location>
        <begin position="239"/>
        <end position="316"/>
    </location>
</feature>
<dbReference type="PANTHER" id="PTHR34580:SF3">
    <property type="entry name" value="PROTEIN PAFB"/>
    <property type="match status" value="1"/>
</dbReference>
<sequence length="325" mass="35162">MSHSTGKILALLEVLQARPGLTGPQLAERLGVDERTVRRYAAGLADLGLPVRAGRGRYGGYSLAPGYRLPPLMLGDDEAVAVVLGLLAAARLGLGVGAAARESALAKIERVLPAALRERVRAVRETLGFTAPAREPAAAFDARHLLSIGEAARDHRRVALTYRSWRGEETERAFDPYGVVFHAGRWYTTGLDHRSGETRTLRLDRIGSIAIGDERFEPPPERFDPVGHVVGSLAAVPYRHEVEVLLRAAPAEVARRVPAAFGTVQPAEADGWPTRLTCRAERLDGMAQMLAGLGWDFVIVRPDELRAEVAKLGRRLVASADTVSP</sequence>
<reference evidence="5" key="1">
    <citation type="journal article" date="2019" name="Int. J. Syst. Evol. Microbiol.">
        <title>The Global Catalogue of Microorganisms (GCM) 10K type strain sequencing project: providing services to taxonomists for standard genome sequencing and annotation.</title>
        <authorList>
            <consortium name="The Broad Institute Genomics Platform"/>
            <consortium name="The Broad Institute Genome Sequencing Center for Infectious Disease"/>
            <person name="Wu L."/>
            <person name="Ma J."/>
        </authorList>
    </citation>
    <scope>NUCLEOTIDE SEQUENCE [LARGE SCALE GENOMIC DNA]</scope>
    <source>
        <strain evidence="5">JCM 17441</strain>
    </source>
</reference>
<dbReference type="Pfam" id="PF08279">
    <property type="entry name" value="HTH_11"/>
    <property type="match status" value="1"/>
</dbReference>
<evidence type="ECO:0000313" key="5">
    <source>
        <dbReference type="Proteomes" id="UP001500620"/>
    </source>
</evidence>
<proteinExistence type="predicted"/>
<evidence type="ECO:0000259" key="2">
    <source>
        <dbReference type="Pfam" id="PF13280"/>
    </source>
</evidence>
<comment type="caution">
    <text evidence="4">The sequence shown here is derived from an EMBL/GenBank/DDBJ whole genome shotgun (WGS) entry which is preliminary data.</text>
</comment>
<dbReference type="InterPro" id="IPR013196">
    <property type="entry name" value="HTH_11"/>
</dbReference>
<gene>
    <name evidence="4" type="ORF">GCM10022255_053460</name>
</gene>
<evidence type="ECO:0000259" key="1">
    <source>
        <dbReference type="Pfam" id="PF08279"/>
    </source>
</evidence>
<dbReference type="InterPro" id="IPR051534">
    <property type="entry name" value="CBASS_pafABC_assoc_protein"/>
</dbReference>
<protein>
    <submittedName>
        <fullName evidence="4">WYL domain-containing protein</fullName>
    </submittedName>
</protein>
<keyword evidence="5" id="KW-1185">Reference proteome</keyword>
<dbReference type="RefSeq" id="WP_345130326.1">
    <property type="nucleotide sequence ID" value="NZ_BAABAT010000015.1"/>
</dbReference>
<dbReference type="InterPro" id="IPR057727">
    <property type="entry name" value="WCX_dom"/>
</dbReference>
<dbReference type="InterPro" id="IPR036388">
    <property type="entry name" value="WH-like_DNA-bd_sf"/>
</dbReference>
<dbReference type="Gene3D" id="1.10.10.10">
    <property type="entry name" value="Winged helix-like DNA-binding domain superfamily/Winged helix DNA-binding domain"/>
    <property type="match status" value="1"/>
</dbReference>
<dbReference type="EMBL" id="BAABAT010000015">
    <property type="protein sequence ID" value="GAA4253271.1"/>
    <property type="molecule type" value="Genomic_DNA"/>
</dbReference>
<dbReference type="SUPFAM" id="SSF46785">
    <property type="entry name" value="Winged helix' DNA-binding domain"/>
    <property type="match status" value="1"/>
</dbReference>
<dbReference type="PROSITE" id="PS52050">
    <property type="entry name" value="WYL"/>
    <property type="match status" value="1"/>
</dbReference>
<dbReference type="InterPro" id="IPR026881">
    <property type="entry name" value="WYL_dom"/>
</dbReference>
<feature type="domain" description="Helix-turn-helix type 11" evidence="1">
    <location>
        <begin position="9"/>
        <end position="61"/>
    </location>
</feature>
<dbReference type="Pfam" id="PF13280">
    <property type="entry name" value="WYL"/>
    <property type="match status" value="1"/>
</dbReference>
<dbReference type="PIRSF" id="PIRSF016838">
    <property type="entry name" value="PafC"/>
    <property type="match status" value="1"/>
</dbReference>